<name>A0A6A5GTL6_CAERE</name>
<evidence type="ECO:0000256" key="2">
    <source>
        <dbReference type="ARBA" id="ARBA00022692"/>
    </source>
</evidence>
<evidence type="ECO:0000256" key="3">
    <source>
        <dbReference type="ARBA" id="ARBA00022989"/>
    </source>
</evidence>
<keyword evidence="3 9" id="KW-1133">Transmembrane helix</keyword>
<dbReference type="Pfam" id="PF00001">
    <property type="entry name" value="7tm_1"/>
    <property type="match status" value="1"/>
</dbReference>
<dbReference type="FunFam" id="1.20.1070.10:FF:000702">
    <property type="entry name" value="Neuropeptide receptor 22"/>
    <property type="match status" value="1"/>
</dbReference>
<dbReference type="PANTHER" id="PTHR24238">
    <property type="entry name" value="G-PROTEIN COUPLED RECEPTOR"/>
    <property type="match status" value="1"/>
</dbReference>
<dbReference type="PANTHER" id="PTHR24238:SF77">
    <property type="entry name" value="NEUROPEPTIDE RECEPTOR 22"/>
    <property type="match status" value="1"/>
</dbReference>
<feature type="transmembrane region" description="Helical" evidence="9">
    <location>
        <begin position="58"/>
        <end position="80"/>
    </location>
</feature>
<dbReference type="RefSeq" id="XP_053585517.1">
    <property type="nucleotide sequence ID" value="XM_053730745.1"/>
</dbReference>
<reference evidence="11 12" key="1">
    <citation type="submission" date="2019-12" db="EMBL/GenBank/DDBJ databases">
        <title>Chromosome-level assembly of the Caenorhabditis remanei genome.</title>
        <authorList>
            <person name="Teterina A.A."/>
            <person name="Willis J.H."/>
            <person name="Phillips P.C."/>
        </authorList>
    </citation>
    <scope>NUCLEOTIDE SEQUENCE [LARGE SCALE GENOMIC DNA]</scope>
    <source>
        <strain evidence="11 12">PX506</strain>
        <tissue evidence="11">Whole organism</tissue>
    </source>
</reference>
<keyword evidence="6 8" id="KW-0675">Receptor</keyword>
<feature type="transmembrane region" description="Helical" evidence="9">
    <location>
        <begin position="174"/>
        <end position="194"/>
    </location>
</feature>
<keyword evidence="2 8" id="KW-0812">Transmembrane</keyword>
<dbReference type="EMBL" id="WUAV01000004">
    <property type="protein sequence ID" value="KAF1758808.1"/>
    <property type="molecule type" value="Genomic_DNA"/>
</dbReference>
<gene>
    <name evidence="11" type="ORF">GCK72_015268</name>
</gene>
<evidence type="ECO:0000259" key="10">
    <source>
        <dbReference type="PROSITE" id="PS50262"/>
    </source>
</evidence>
<sequence>MDEGGGGGVLLQRITTTASEIIMRNEMMTTSTTTTSNPAVEEAYHIYYLTPTMKMLCILFYSILCVCCVYGNVLVILVIVYFKRLRTATNILILNLAVADLLISVFCIPFSYWQVLIFDDQRWLFGSMMCSLLAFLQAMAVFLSAWTLVVISFDRWMAIMFVLTPSIRITTRRALYLVAATWIFSILMALPLLFTTRSFEIQEGIENCGENWTYFGDAGEQVRKVYSSMVVILQYIVPQAVLIITYTHIGIKMWNSRVPGMQNGATKKMIVDRHESVKKLVPMVILISALFALCWLPLLILINVIPEFYPNINSWGYILYLWWFAHGLAMLHSIVNPVIYFIRNARFREGFCYFSSKLLPCIAFKEFRLLTDNNTSRSFRNRSRFSGVINPASSDDKSAAPFTRYSRGGGLDRQTFRSARFFEARPLVVIRNNSANSLA</sequence>
<feature type="domain" description="G-protein coupled receptors family 1 profile" evidence="10">
    <location>
        <begin position="71"/>
        <end position="340"/>
    </location>
</feature>
<keyword evidence="7 8" id="KW-0807">Transducer</keyword>
<feature type="transmembrane region" description="Helical" evidence="9">
    <location>
        <begin position="92"/>
        <end position="112"/>
    </location>
</feature>
<dbReference type="GeneID" id="9811819"/>
<organism evidence="11 12">
    <name type="scientific">Caenorhabditis remanei</name>
    <name type="common">Caenorhabditis vulgaris</name>
    <dbReference type="NCBI Taxonomy" id="31234"/>
    <lineage>
        <taxon>Eukaryota</taxon>
        <taxon>Metazoa</taxon>
        <taxon>Ecdysozoa</taxon>
        <taxon>Nematoda</taxon>
        <taxon>Chromadorea</taxon>
        <taxon>Rhabditida</taxon>
        <taxon>Rhabditina</taxon>
        <taxon>Rhabditomorpha</taxon>
        <taxon>Rhabditoidea</taxon>
        <taxon>Rhabditidae</taxon>
        <taxon>Peloderinae</taxon>
        <taxon>Caenorhabditis</taxon>
    </lineage>
</organism>
<proteinExistence type="inferred from homology"/>
<feature type="transmembrane region" description="Helical" evidence="9">
    <location>
        <begin position="280"/>
        <end position="305"/>
    </location>
</feature>
<dbReference type="PROSITE" id="PS00237">
    <property type="entry name" value="G_PROTEIN_RECEP_F1_1"/>
    <property type="match status" value="1"/>
</dbReference>
<evidence type="ECO:0000313" key="11">
    <source>
        <dbReference type="EMBL" id="KAF1758808.1"/>
    </source>
</evidence>
<keyword evidence="4 8" id="KW-0297">G-protein coupled receptor</keyword>
<evidence type="ECO:0000256" key="1">
    <source>
        <dbReference type="ARBA" id="ARBA00004141"/>
    </source>
</evidence>
<evidence type="ECO:0000256" key="4">
    <source>
        <dbReference type="ARBA" id="ARBA00023040"/>
    </source>
</evidence>
<dbReference type="Gene3D" id="1.20.1070.10">
    <property type="entry name" value="Rhodopsin 7-helix transmembrane proteins"/>
    <property type="match status" value="1"/>
</dbReference>
<dbReference type="InterPro" id="IPR000276">
    <property type="entry name" value="GPCR_Rhodpsn"/>
</dbReference>
<dbReference type="AlphaFoldDB" id="A0A6A5GTL6"/>
<dbReference type="KEGG" id="crq:GCK72_015268"/>
<comment type="caution">
    <text evidence="11">The sequence shown here is derived from an EMBL/GenBank/DDBJ whole genome shotgun (WGS) entry which is preliminary data.</text>
</comment>
<dbReference type="SUPFAM" id="SSF81321">
    <property type="entry name" value="Family A G protein-coupled receptor-like"/>
    <property type="match status" value="1"/>
</dbReference>
<dbReference type="Proteomes" id="UP000483820">
    <property type="component" value="Chromosome IV"/>
</dbReference>
<evidence type="ECO:0000256" key="7">
    <source>
        <dbReference type="ARBA" id="ARBA00023224"/>
    </source>
</evidence>
<comment type="subcellular location">
    <subcellularLocation>
        <location evidence="1">Membrane</location>
        <topology evidence="1">Multi-pass membrane protein</topology>
    </subcellularLocation>
</comment>
<dbReference type="PROSITE" id="PS50262">
    <property type="entry name" value="G_PROTEIN_RECEP_F1_2"/>
    <property type="match status" value="1"/>
</dbReference>
<feature type="transmembrane region" description="Helical" evidence="9">
    <location>
        <begin position="225"/>
        <end position="247"/>
    </location>
</feature>
<comment type="similarity">
    <text evidence="8">Belongs to the G-protein coupled receptor 1 family.</text>
</comment>
<dbReference type="PRINTS" id="PR00237">
    <property type="entry name" value="GPCRRHODOPSN"/>
</dbReference>
<evidence type="ECO:0000313" key="12">
    <source>
        <dbReference type="Proteomes" id="UP000483820"/>
    </source>
</evidence>
<accession>A0A6A5GTL6</accession>
<feature type="transmembrane region" description="Helical" evidence="9">
    <location>
        <begin position="317"/>
        <end position="342"/>
    </location>
</feature>
<evidence type="ECO:0000256" key="8">
    <source>
        <dbReference type="RuleBase" id="RU000688"/>
    </source>
</evidence>
<dbReference type="GO" id="GO:0008188">
    <property type="term" value="F:neuropeptide receptor activity"/>
    <property type="evidence" value="ECO:0007669"/>
    <property type="project" value="TreeGrafter"/>
</dbReference>
<protein>
    <recommendedName>
        <fullName evidence="10">G-protein coupled receptors family 1 profile domain-containing protein</fullName>
    </recommendedName>
</protein>
<evidence type="ECO:0000256" key="6">
    <source>
        <dbReference type="ARBA" id="ARBA00023170"/>
    </source>
</evidence>
<keyword evidence="5 9" id="KW-0472">Membrane</keyword>
<dbReference type="GO" id="GO:0005886">
    <property type="term" value="C:plasma membrane"/>
    <property type="evidence" value="ECO:0007669"/>
    <property type="project" value="TreeGrafter"/>
</dbReference>
<dbReference type="CTD" id="9811819"/>
<feature type="transmembrane region" description="Helical" evidence="9">
    <location>
        <begin position="132"/>
        <end position="153"/>
    </location>
</feature>
<evidence type="ECO:0000256" key="5">
    <source>
        <dbReference type="ARBA" id="ARBA00023136"/>
    </source>
</evidence>
<dbReference type="InterPro" id="IPR017452">
    <property type="entry name" value="GPCR_Rhodpsn_7TM"/>
</dbReference>
<evidence type="ECO:0000256" key="9">
    <source>
        <dbReference type="SAM" id="Phobius"/>
    </source>
</evidence>